<dbReference type="AlphaFoldDB" id="W7SZU8"/>
<feature type="region of interest" description="Disordered" evidence="1">
    <location>
        <begin position="92"/>
        <end position="124"/>
    </location>
</feature>
<keyword evidence="3" id="KW-1185">Reference proteome</keyword>
<feature type="region of interest" description="Disordered" evidence="1">
    <location>
        <begin position="1"/>
        <end position="33"/>
    </location>
</feature>
<dbReference type="Proteomes" id="UP000019335">
    <property type="component" value="Unassembled WGS sequence"/>
</dbReference>
<name>W7SZU8_9STRA</name>
<sequence length="124" mass="13553">MKHSNTHAPATSWRVRGRVREEGGKGRSRRRPRAIALGKGLEHGLHMISTAYMPSMVAVVVARAGREGCIVCAGRERREGACLMIMRRTTDGKASLAGQSRANQSTQHRSKDRVHARLGQAQGV</sequence>
<gene>
    <name evidence="2" type="ORF">Naga_100448g8</name>
</gene>
<evidence type="ECO:0000313" key="2">
    <source>
        <dbReference type="EMBL" id="EWM20380.1"/>
    </source>
</evidence>
<feature type="compositionally biased region" description="Polar residues" evidence="1">
    <location>
        <begin position="97"/>
        <end position="107"/>
    </location>
</feature>
<protein>
    <submittedName>
        <fullName evidence="2">Uncharacterized protein</fullName>
    </submittedName>
</protein>
<evidence type="ECO:0000313" key="3">
    <source>
        <dbReference type="Proteomes" id="UP000019335"/>
    </source>
</evidence>
<accession>W7SZU8</accession>
<organism evidence="2 3">
    <name type="scientific">Nannochloropsis gaditana</name>
    <dbReference type="NCBI Taxonomy" id="72520"/>
    <lineage>
        <taxon>Eukaryota</taxon>
        <taxon>Sar</taxon>
        <taxon>Stramenopiles</taxon>
        <taxon>Ochrophyta</taxon>
        <taxon>Eustigmatophyceae</taxon>
        <taxon>Eustigmatales</taxon>
        <taxon>Monodopsidaceae</taxon>
        <taxon>Nannochloropsis</taxon>
    </lineage>
</organism>
<dbReference type="EMBL" id="AZIL01003129">
    <property type="protein sequence ID" value="EWM20380.1"/>
    <property type="molecule type" value="Genomic_DNA"/>
</dbReference>
<comment type="caution">
    <text evidence="2">The sequence shown here is derived from an EMBL/GenBank/DDBJ whole genome shotgun (WGS) entry which is preliminary data.</text>
</comment>
<proteinExistence type="predicted"/>
<evidence type="ECO:0000256" key="1">
    <source>
        <dbReference type="SAM" id="MobiDB-lite"/>
    </source>
</evidence>
<reference evidence="2 3" key="1">
    <citation type="journal article" date="2014" name="Mol. Plant">
        <title>Chromosome Scale Genome Assembly and Transcriptome Profiling of Nannochloropsis gaditana in Nitrogen Depletion.</title>
        <authorList>
            <person name="Corteggiani Carpinelli E."/>
            <person name="Telatin A."/>
            <person name="Vitulo N."/>
            <person name="Forcato C."/>
            <person name="D'Angelo M."/>
            <person name="Schiavon R."/>
            <person name="Vezzi A."/>
            <person name="Giacometti G.M."/>
            <person name="Morosinotto T."/>
            <person name="Valle G."/>
        </authorList>
    </citation>
    <scope>NUCLEOTIDE SEQUENCE [LARGE SCALE GENOMIC DNA]</scope>
    <source>
        <strain evidence="2 3">B-31</strain>
    </source>
</reference>